<comment type="caution">
    <text evidence="9">The sequence shown here is derived from an EMBL/GenBank/DDBJ whole genome shotgun (WGS) entry which is preliminary data.</text>
</comment>
<protein>
    <submittedName>
        <fullName evidence="9">Peptidyl-Lys metalloendopeptidase</fullName>
    </submittedName>
</protein>
<dbReference type="Gene3D" id="3.40.390.10">
    <property type="entry name" value="Collagenase (Catalytic Domain)"/>
    <property type="match status" value="1"/>
</dbReference>
<dbReference type="SMART" id="SM01351">
    <property type="entry name" value="Aspzincin_M35"/>
    <property type="match status" value="1"/>
</dbReference>
<dbReference type="Pfam" id="PF14521">
    <property type="entry name" value="Aspzincin_M35"/>
    <property type="match status" value="1"/>
</dbReference>
<keyword evidence="3" id="KW-0645">Protease</keyword>
<evidence type="ECO:0000313" key="9">
    <source>
        <dbReference type="EMBL" id="KAF7311786.1"/>
    </source>
</evidence>
<dbReference type="SUPFAM" id="SSF55486">
    <property type="entry name" value="Metalloproteases ('zincins'), catalytic domain"/>
    <property type="match status" value="1"/>
</dbReference>
<dbReference type="GO" id="GO:0006508">
    <property type="term" value="P:proteolysis"/>
    <property type="evidence" value="ECO:0007669"/>
    <property type="project" value="UniProtKB-KW"/>
</dbReference>
<keyword evidence="7" id="KW-0482">Metalloprotease</keyword>
<dbReference type="PANTHER" id="PTHR37016">
    <property type="match status" value="1"/>
</dbReference>
<comment type="cofactor">
    <cofactor evidence="1">
        <name>Zn(2+)</name>
        <dbReference type="ChEBI" id="CHEBI:29105"/>
    </cofactor>
</comment>
<dbReference type="InterPro" id="IPR024079">
    <property type="entry name" value="MetalloPept_cat_dom_sf"/>
</dbReference>
<organism evidence="9 10">
    <name type="scientific">Mycena indigotica</name>
    <dbReference type="NCBI Taxonomy" id="2126181"/>
    <lineage>
        <taxon>Eukaryota</taxon>
        <taxon>Fungi</taxon>
        <taxon>Dikarya</taxon>
        <taxon>Basidiomycota</taxon>
        <taxon>Agaricomycotina</taxon>
        <taxon>Agaricomycetes</taxon>
        <taxon>Agaricomycetidae</taxon>
        <taxon>Agaricales</taxon>
        <taxon>Marasmiineae</taxon>
        <taxon>Mycenaceae</taxon>
        <taxon>Mycena</taxon>
    </lineage>
</organism>
<dbReference type="GO" id="GO:0046872">
    <property type="term" value="F:metal ion binding"/>
    <property type="evidence" value="ECO:0007669"/>
    <property type="project" value="UniProtKB-KW"/>
</dbReference>
<evidence type="ECO:0000256" key="2">
    <source>
        <dbReference type="ARBA" id="ARBA00010279"/>
    </source>
</evidence>
<dbReference type="InterPro" id="IPR050414">
    <property type="entry name" value="Fungal_M35_metalloproteases"/>
</dbReference>
<dbReference type="EMBL" id="JACAZF010000002">
    <property type="protein sequence ID" value="KAF7311786.1"/>
    <property type="molecule type" value="Genomic_DNA"/>
</dbReference>
<dbReference type="CDD" id="cd11306">
    <property type="entry name" value="M35_peptidyl-Lys"/>
    <property type="match status" value="1"/>
</dbReference>
<name>A0A8H6T7T2_9AGAR</name>
<evidence type="ECO:0000256" key="7">
    <source>
        <dbReference type="ARBA" id="ARBA00023049"/>
    </source>
</evidence>
<dbReference type="GeneID" id="59341315"/>
<comment type="similarity">
    <text evidence="2">Belongs to the peptidase M35 family.</text>
</comment>
<evidence type="ECO:0000256" key="6">
    <source>
        <dbReference type="ARBA" id="ARBA00022833"/>
    </source>
</evidence>
<evidence type="ECO:0000256" key="4">
    <source>
        <dbReference type="ARBA" id="ARBA00022723"/>
    </source>
</evidence>
<evidence type="ECO:0000313" key="10">
    <source>
        <dbReference type="Proteomes" id="UP000636479"/>
    </source>
</evidence>
<feature type="domain" description="Lysine-specific metallo-endopeptidase" evidence="8">
    <location>
        <begin position="377"/>
        <end position="509"/>
    </location>
</feature>
<dbReference type="PANTHER" id="PTHR37016:SF3">
    <property type="entry name" value="NEUTRAL PROTEASE 2-RELATED"/>
    <property type="match status" value="1"/>
</dbReference>
<evidence type="ECO:0000256" key="5">
    <source>
        <dbReference type="ARBA" id="ARBA00022801"/>
    </source>
</evidence>
<dbReference type="OrthoDB" id="412874at2759"/>
<proteinExistence type="inferred from homology"/>
<evidence type="ECO:0000256" key="1">
    <source>
        <dbReference type="ARBA" id="ARBA00001947"/>
    </source>
</evidence>
<keyword evidence="6" id="KW-0862">Zinc</keyword>
<evidence type="ECO:0000256" key="3">
    <source>
        <dbReference type="ARBA" id="ARBA00022670"/>
    </source>
</evidence>
<keyword evidence="4" id="KW-0479">Metal-binding</keyword>
<sequence length="515" mass="54719">MRITGPYFRRAGIFTVSDRRSARQAEGSSRAARYLAAHGAQGHYLGWAQASQQRNVCGSQLLDLSTQKRAIFVEVLLSGPLPLRGTLSGHTWCGAALSDVPTTQCGRSRPDARSPGEKRDAITYDQGLAVPVASPVSPVVLPGNNCEMRRVLLLVGLSDTTERNEMFTASLRATLIALSFAAAVSAAPGLSLALDGPKEVDGVGALKVTAKLVNTGDVELKLLNDPRTVLHTFETDSFSIADAAGKGPAFRGAFVKYSPEKVVKENKGSSFTVLAPGASVEIKHDLSKAYNFTASGESTYDIVAANAFQYVDASGKLATIHANAAEAAHTTSLKGTLAVARRGLDKRIAYRSCSSSQQSQLVSAASAAQTYANNAVSYLTANTASTPRFTTWFGSFTSAHRTTVLNHYTKMAANAYSGYTYDCTCTDSDTYAYVYADQFGTIYLCGVFWQAPTTGTDSKGGTLVHESSHFTVTAGTQDYAYGQSAAKSLATSNSNRAIANADNHEYFAENNPSQS</sequence>
<dbReference type="Proteomes" id="UP000636479">
    <property type="component" value="Unassembled WGS sequence"/>
</dbReference>
<keyword evidence="5" id="KW-0378">Hydrolase</keyword>
<dbReference type="AlphaFoldDB" id="A0A8H6T7T2"/>
<reference evidence="9" key="1">
    <citation type="submission" date="2020-05" db="EMBL/GenBank/DDBJ databases">
        <title>Mycena genomes resolve the evolution of fungal bioluminescence.</title>
        <authorList>
            <person name="Tsai I.J."/>
        </authorList>
    </citation>
    <scope>NUCLEOTIDE SEQUENCE</scope>
    <source>
        <strain evidence="9">171206Taipei</strain>
    </source>
</reference>
<dbReference type="RefSeq" id="XP_037223894.1">
    <property type="nucleotide sequence ID" value="XM_037358799.1"/>
</dbReference>
<dbReference type="InterPro" id="IPR034115">
    <property type="entry name" value="M35_peptidyl-Lys"/>
</dbReference>
<gene>
    <name evidence="9" type="ORF">MIND_00189100</name>
</gene>
<dbReference type="Gene3D" id="2.60.40.2970">
    <property type="match status" value="1"/>
</dbReference>
<dbReference type="GO" id="GO:0004222">
    <property type="term" value="F:metalloendopeptidase activity"/>
    <property type="evidence" value="ECO:0007669"/>
    <property type="project" value="InterPro"/>
</dbReference>
<keyword evidence="10" id="KW-1185">Reference proteome</keyword>
<evidence type="ECO:0000259" key="8">
    <source>
        <dbReference type="SMART" id="SM01351"/>
    </source>
</evidence>
<dbReference type="InterPro" id="IPR029463">
    <property type="entry name" value="Lys_MEP"/>
</dbReference>
<accession>A0A8H6T7T2</accession>